<proteinExistence type="predicted"/>
<keyword evidence="4 8" id="KW-0812">Transmembrane</keyword>
<dbReference type="Pfam" id="PF07690">
    <property type="entry name" value="MFS_1"/>
    <property type="match status" value="1"/>
</dbReference>
<dbReference type="RefSeq" id="WP_111325332.1">
    <property type="nucleotide sequence ID" value="NZ_QKUF01000026.1"/>
</dbReference>
<feature type="transmembrane region" description="Helical" evidence="8">
    <location>
        <begin position="330"/>
        <end position="349"/>
    </location>
</feature>
<protein>
    <submittedName>
        <fullName evidence="10">Na+/melibiose symporter-like transporter</fullName>
    </submittedName>
</protein>
<evidence type="ECO:0000256" key="7">
    <source>
        <dbReference type="SAM" id="MobiDB-lite"/>
    </source>
</evidence>
<feature type="transmembrane region" description="Helical" evidence="8">
    <location>
        <begin position="361"/>
        <end position="384"/>
    </location>
</feature>
<evidence type="ECO:0000256" key="6">
    <source>
        <dbReference type="ARBA" id="ARBA00023136"/>
    </source>
</evidence>
<evidence type="ECO:0000256" key="2">
    <source>
        <dbReference type="ARBA" id="ARBA00022448"/>
    </source>
</evidence>
<dbReference type="GO" id="GO:0005886">
    <property type="term" value="C:plasma membrane"/>
    <property type="evidence" value="ECO:0007669"/>
    <property type="project" value="UniProtKB-SubCell"/>
</dbReference>
<evidence type="ECO:0000256" key="1">
    <source>
        <dbReference type="ARBA" id="ARBA00004651"/>
    </source>
</evidence>
<evidence type="ECO:0000256" key="3">
    <source>
        <dbReference type="ARBA" id="ARBA00022475"/>
    </source>
</evidence>
<keyword evidence="6 8" id="KW-0472">Membrane</keyword>
<organism evidence="10 11">
    <name type="scientific">Thermosporothrix hazakensis</name>
    <dbReference type="NCBI Taxonomy" id="644383"/>
    <lineage>
        <taxon>Bacteria</taxon>
        <taxon>Bacillati</taxon>
        <taxon>Chloroflexota</taxon>
        <taxon>Ktedonobacteria</taxon>
        <taxon>Ktedonobacterales</taxon>
        <taxon>Thermosporotrichaceae</taxon>
        <taxon>Thermosporothrix</taxon>
    </lineage>
</organism>
<keyword evidence="11" id="KW-1185">Reference proteome</keyword>
<keyword evidence="3" id="KW-1003">Cell membrane</keyword>
<feature type="transmembrane region" description="Helical" evidence="8">
    <location>
        <begin position="126"/>
        <end position="143"/>
    </location>
</feature>
<dbReference type="Gene3D" id="1.20.1250.20">
    <property type="entry name" value="MFS general substrate transporter like domains"/>
    <property type="match status" value="1"/>
</dbReference>
<dbReference type="PROSITE" id="PS50850">
    <property type="entry name" value="MFS"/>
    <property type="match status" value="1"/>
</dbReference>
<evidence type="ECO:0000256" key="4">
    <source>
        <dbReference type="ARBA" id="ARBA00022692"/>
    </source>
</evidence>
<evidence type="ECO:0000259" key="9">
    <source>
        <dbReference type="PROSITE" id="PS50850"/>
    </source>
</evidence>
<name>A0A326UCV4_THEHA</name>
<feature type="transmembrane region" description="Helical" evidence="8">
    <location>
        <begin position="62"/>
        <end position="84"/>
    </location>
</feature>
<dbReference type="InterPro" id="IPR036259">
    <property type="entry name" value="MFS_trans_sf"/>
</dbReference>
<gene>
    <name evidence="10" type="ORF">EI42_05045</name>
</gene>
<feature type="domain" description="Major facilitator superfamily (MFS) profile" evidence="9">
    <location>
        <begin position="30"/>
        <end position="459"/>
    </location>
</feature>
<dbReference type="InterPro" id="IPR011701">
    <property type="entry name" value="MFS"/>
</dbReference>
<dbReference type="InterPro" id="IPR050171">
    <property type="entry name" value="MFS_Transporters"/>
</dbReference>
<feature type="region of interest" description="Disordered" evidence="7">
    <location>
        <begin position="1"/>
        <end position="21"/>
    </location>
</feature>
<evidence type="ECO:0000313" key="11">
    <source>
        <dbReference type="Proteomes" id="UP000248806"/>
    </source>
</evidence>
<feature type="transmembrane region" description="Helical" evidence="8">
    <location>
        <begin position="28"/>
        <end position="56"/>
    </location>
</feature>
<sequence length="468" mass="50541">MITNTNSHEQSPPRELVKKPETTPKLSISSLAVIILSTLLLRVAGRVSFIILTFYLGEHFESAFLVTLVLESYYLTELFLSPIIGSLSDRFGRRPFLVFGPLPAAIAVFGFFTISRIYPSPNADQFNLHLLILLGVILVGRLLEGATTGMNVPGTLGYFTDVTIGSEKLRAKVNTAFEVVTVAGLALAIPLGGAISKMAGTTGFLIVLALYLTIVAVSFFGIKESHHIGEQQTASHPSIWEGFAMIRHRRIFTFIPAWFAVNALIGALPNQILLIMTYPEPAASARHPGQLFYGGFDRMASTMWVGLFALFFLIGMGLWMFIVPRMRRSTVMYIGLSGLALLIASLSIVNSLSGTMESLPAGILPFAISMLVLAVVGLLLLAGFTPVALSQMNAIAESMPGKRGAVMGLYSVVLGIGQALGQGIGSIFVDWQGFYGLMTFSALMLIVSLISVTYMRVHKDDLLATAAH</sequence>
<accession>A0A326UCV4</accession>
<comment type="caution">
    <text evidence="10">The sequence shown here is derived from an EMBL/GenBank/DDBJ whole genome shotgun (WGS) entry which is preliminary data.</text>
</comment>
<evidence type="ECO:0000313" key="10">
    <source>
        <dbReference type="EMBL" id="PZW23423.1"/>
    </source>
</evidence>
<dbReference type="OrthoDB" id="145108at2"/>
<feature type="compositionally biased region" description="Polar residues" evidence="7">
    <location>
        <begin position="1"/>
        <end position="10"/>
    </location>
</feature>
<dbReference type="PANTHER" id="PTHR23517">
    <property type="entry name" value="RESISTANCE PROTEIN MDTM, PUTATIVE-RELATED-RELATED"/>
    <property type="match status" value="1"/>
</dbReference>
<evidence type="ECO:0000256" key="8">
    <source>
        <dbReference type="SAM" id="Phobius"/>
    </source>
</evidence>
<feature type="transmembrane region" description="Helical" evidence="8">
    <location>
        <begin position="255"/>
        <end position="279"/>
    </location>
</feature>
<feature type="transmembrane region" description="Helical" evidence="8">
    <location>
        <begin position="434"/>
        <end position="455"/>
    </location>
</feature>
<keyword evidence="2" id="KW-0813">Transport</keyword>
<keyword evidence="5 8" id="KW-1133">Transmembrane helix</keyword>
<dbReference type="Proteomes" id="UP000248806">
    <property type="component" value="Unassembled WGS sequence"/>
</dbReference>
<dbReference type="GO" id="GO:0022857">
    <property type="term" value="F:transmembrane transporter activity"/>
    <property type="evidence" value="ECO:0007669"/>
    <property type="project" value="InterPro"/>
</dbReference>
<reference evidence="10 11" key="1">
    <citation type="submission" date="2018-06" db="EMBL/GenBank/DDBJ databases">
        <title>Genomic Encyclopedia of Archaeal and Bacterial Type Strains, Phase II (KMG-II): from individual species to whole genera.</title>
        <authorList>
            <person name="Goeker M."/>
        </authorList>
    </citation>
    <scope>NUCLEOTIDE SEQUENCE [LARGE SCALE GENOMIC DNA]</scope>
    <source>
        <strain evidence="10 11">ATCC BAA-1881</strain>
    </source>
</reference>
<dbReference type="AlphaFoldDB" id="A0A326UCV4"/>
<feature type="transmembrane region" description="Helical" evidence="8">
    <location>
        <begin position="202"/>
        <end position="222"/>
    </location>
</feature>
<feature type="transmembrane region" description="Helical" evidence="8">
    <location>
        <begin position="96"/>
        <end position="114"/>
    </location>
</feature>
<evidence type="ECO:0000256" key="5">
    <source>
        <dbReference type="ARBA" id="ARBA00022989"/>
    </source>
</evidence>
<feature type="compositionally biased region" description="Basic and acidic residues" evidence="7">
    <location>
        <begin position="11"/>
        <end position="21"/>
    </location>
</feature>
<dbReference type="EMBL" id="QKUF01000026">
    <property type="protein sequence ID" value="PZW23423.1"/>
    <property type="molecule type" value="Genomic_DNA"/>
</dbReference>
<feature type="transmembrane region" description="Helical" evidence="8">
    <location>
        <begin position="176"/>
        <end position="196"/>
    </location>
</feature>
<dbReference type="InterPro" id="IPR020846">
    <property type="entry name" value="MFS_dom"/>
</dbReference>
<comment type="subcellular location">
    <subcellularLocation>
        <location evidence="1">Cell membrane</location>
        <topology evidence="1">Multi-pass membrane protein</topology>
    </subcellularLocation>
</comment>
<feature type="transmembrane region" description="Helical" evidence="8">
    <location>
        <begin position="299"/>
        <end position="323"/>
    </location>
</feature>
<feature type="transmembrane region" description="Helical" evidence="8">
    <location>
        <begin position="405"/>
        <end position="428"/>
    </location>
</feature>
<dbReference type="SUPFAM" id="SSF103473">
    <property type="entry name" value="MFS general substrate transporter"/>
    <property type="match status" value="1"/>
</dbReference>